<keyword evidence="6 9" id="KW-0863">Zinc-finger</keyword>
<dbReference type="AlphaFoldDB" id="A0A0R3X4I6"/>
<dbReference type="GO" id="GO:0016567">
    <property type="term" value="P:protein ubiquitination"/>
    <property type="evidence" value="ECO:0007669"/>
    <property type="project" value="UniProtKB-UniPathway"/>
</dbReference>
<feature type="compositionally biased region" description="Low complexity" evidence="11">
    <location>
        <begin position="416"/>
        <end position="431"/>
    </location>
</feature>
<protein>
    <recommendedName>
        <fullName evidence="10">E3 ubiquitin-protein ligase</fullName>
        <ecNumber evidence="10">2.3.2.27</ecNumber>
    </recommendedName>
</protein>
<dbReference type="GO" id="GO:0043161">
    <property type="term" value="P:proteasome-mediated ubiquitin-dependent protein catabolic process"/>
    <property type="evidence" value="ECO:0007669"/>
    <property type="project" value="TreeGrafter"/>
</dbReference>
<dbReference type="Gene3D" id="2.60.210.10">
    <property type="entry name" value="Apoptosis, Tumor Necrosis Factor Receptor Associated Protein 2, Chain A"/>
    <property type="match status" value="1"/>
</dbReference>
<dbReference type="GO" id="GO:0031624">
    <property type="term" value="F:ubiquitin conjugating enzyme binding"/>
    <property type="evidence" value="ECO:0007669"/>
    <property type="project" value="TreeGrafter"/>
</dbReference>
<feature type="domain" description="RING-type" evidence="12">
    <location>
        <begin position="134"/>
        <end position="169"/>
    </location>
</feature>
<comment type="similarity">
    <text evidence="3 10">Belongs to the SINA (Seven in absentia) family.</text>
</comment>
<evidence type="ECO:0000259" key="12">
    <source>
        <dbReference type="PROSITE" id="PS50089"/>
    </source>
</evidence>
<evidence type="ECO:0000256" key="3">
    <source>
        <dbReference type="ARBA" id="ARBA00009119"/>
    </source>
</evidence>
<evidence type="ECO:0000256" key="4">
    <source>
        <dbReference type="ARBA" id="ARBA00022679"/>
    </source>
</evidence>
<keyword evidence="5 10" id="KW-0479">Metal-binding</keyword>
<feature type="region of interest" description="Disordered" evidence="11">
    <location>
        <begin position="406"/>
        <end position="431"/>
    </location>
</feature>
<evidence type="ECO:0000256" key="5">
    <source>
        <dbReference type="ARBA" id="ARBA00022723"/>
    </source>
</evidence>
<feature type="region of interest" description="Disordered" evidence="11">
    <location>
        <begin position="1"/>
        <end position="49"/>
    </location>
</feature>
<dbReference type="PANTHER" id="PTHR45877:SF2">
    <property type="entry name" value="E3 UBIQUITIN-PROTEIN LIGASE SINA-RELATED"/>
    <property type="match status" value="1"/>
</dbReference>
<dbReference type="GO" id="GO:0008270">
    <property type="term" value="F:zinc ion binding"/>
    <property type="evidence" value="ECO:0007669"/>
    <property type="project" value="UniProtKB-KW"/>
</dbReference>
<name>A0A0R3X4I6_HYDTA</name>
<dbReference type="PANTHER" id="PTHR45877">
    <property type="entry name" value="E3 UBIQUITIN-PROTEIN LIGASE SIAH2"/>
    <property type="match status" value="1"/>
</dbReference>
<evidence type="ECO:0000256" key="1">
    <source>
        <dbReference type="ARBA" id="ARBA00000900"/>
    </source>
</evidence>
<feature type="region of interest" description="Disordered" evidence="11">
    <location>
        <begin position="63"/>
        <end position="122"/>
    </location>
</feature>
<dbReference type="EMBL" id="UYWX01020482">
    <property type="protein sequence ID" value="VDM32839.1"/>
    <property type="molecule type" value="Genomic_DNA"/>
</dbReference>
<evidence type="ECO:0000256" key="6">
    <source>
        <dbReference type="ARBA" id="ARBA00022771"/>
    </source>
</evidence>
<feature type="compositionally biased region" description="Gly residues" evidence="11">
    <location>
        <begin position="72"/>
        <end position="84"/>
    </location>
</feature>
<evidence type="ECO:0000256" key="9">
    <source>
        <dbReference type="PROSITE-ProRule" id="PRU00455"/>
    </source>
</evidence>
<dbReference type="CDD" id="cd03829">
    <property type="entry name" value="Sina"/>
    <property type="match status" value="1"/>
</dbReference>
<dbReference type="GO" id="GO:0005737">
    <property type="term" value="C:cytoplasm"/>
    <property type="evidence" value="ECO:0007669"/>
    <property type="project" value="InterPro"/>
</dbReference>
<dbReference type="FunFam" id="3.30.40.10:FF:000041">
    <property type="entry name" value="E3 ubiquitin-protein ligase SINAT3"/>
    <property type="match status" value="1"/>
</dbReference>
<dbReference type="Pfam" id="PF21361">
    <property type="entry name" value="Sina_ZnF"/>
    <property type="match status" value="1"/>
</dbReference>
<reference evidence="16" key="1">
    <citation type="submission" date="2017-02" db="UniProtKB">
        <authorList>
            <consortium name="WormBaseParasite"/>
        </authorList>
    </citation>
    <scope>IDENTIFICATION</scope>
</reference>
<evidence type="ECO:0000313" key="15">
    <source>
        <dbReference type="Proteomes" id="UP000274429"/>
    </source>
</evidence>
<evidence type="ECO:0000313" key="16">
    <source>
        <dbReference type="WBParaSite" id="TTAC_0000832601-mRNA-1"/>
    </source>
</evidence>
<sequence length="431" mass="45078">MSSSFSYAGSDRPTSVVVAEPATRPTSHRNVSSTVVERHFGGVSSNPQRPAASAALFDFDSTGADSGSNGSSSGGGGGGVGAVGGISHPASASVTPITATPVLPNGPERPPPTGAGGDPPAPTNSMDLVSLFECPVCMDFALPPILQCQSGHIVCASCRTKLSSCPTCRGNLENIRNLAMEKLAASILFPCKYALTGCAETFHYTVKAEHESVCEHRPYSCPCPGASCKWLGQLDQVMPHLLQSHKTITTLQGNTSDPQLSMSNNRFAVTLSLPPDLLHYIGEDIVFLATDITLPGAVDWVMMQSCFGHYFMLVLEKQERVSPDQFFFALVLLIGTKKQADQFVYKLDLTASTRRLTWEATPRSIHDGVQAAIAVSDCLVFDSNVAQLFADNGSLGINVTISRARGNGSGGGGTNTSGTGSASGGSASAWG</sequence>
<dbReference type="GO" id="GO:0061630">
    <property type="term" value="F:ubiquitin protein ligase activity"/>
    <property type="evidence" value="ECO:0007669"/>
    <property type="project" value="UniProtKB-EC"/>
</dbReference>
<dbReference type="PROSITE" id="PS50089">
    <property type="entry name" value="ZF_RING_2"/>
    <property type="match status" value="1"/>
</dbReference>
<dbReference type="InterPro" id="IPR018121">
    <property type="entry name" value="7-in-absentia-prot_TRAF-dom"/>
</dbReference>
<dbReference type="InterPro" id="IPR049548">
    <property type="entry name" value="Sina-like_RING"/>
</dbReference>
<dbReference type="FunFam" id="2.60.210.10:FF:000002">
    <property type="entry name" value="E3 ubiquitin-protein ligase"/>
    <property type="match status" value="1"/>
</dbReference>
<feature type="domain" description="SIAH-type" evidence="13">
    <location>
        <begin position="186"/>
        <end position="246"/>
    </location>
</feature>
<dbReference type="InterPro" id="IPR013010">
    <property type="entry name" value="Znf_SIAH"/>
</dbReference>
<evidence type="ECO:0000256" key="7">
    <source>
        <dbReference type="ARBA" id="ARBA00022786"/>
    </source>
</evidence>
<dbReference type="Gene3D" id="3.30.40.10">
    <property type="entry name" value="Zinc/RING finger domain, C3HC4 (zinc finger)"/>
    <property type="match status" value="2"/>
</dbReference>
<proteinExistence type="inferred from homology"/>
<dbReference type="OrthoDB" id="941555at2759"/>
<dbReference type="InterPro" id="IPR004162">
    <property type="entry name" value="SINA-like_animal"/>
</dbReference>
<accession>A0A0R3X4I6</accession>
<dbReference type="PROSITE" id="PS51081">
    <property type="entry name" value="ZF_SIAH"/>
    <property type="match status" value="1"/>
</dbReference>
<dbReference type="Pfam" id="PF21362">
    <property type="entry name" value="Sina_RING"/>
    <property type="match status" value="1"/>
</dbReference>
<keyword evidence="15" id="KW-1185">Reference proteome</keyword>
<keyword evidence="4" id="KW-0808">Transferase</keyword>
<comment type="catalytic activity">
    <reaction evidence="1 10">
        <text>S-ubiquitinyl-[E2 ubiquitin-conjugating enzyme]-L-cysteine + [acceptor protein]-L-lysine = [E2 ubiquitin-conjugating enzyme]-L-cysteine + N(6)-ubiquitinyl-[acceptor protein]-L-lysine.</text>
        <dbReference type="EC" id="2.3.2.27"/>
    </reaction>
</comment>
<dbReference type="InterPro" id="IPR013083">
    <property type="entry name" value="Znf_RING/FYVE/PHD"/>
</dbReference>
<comment type="domain">
    <text evidence="10">The SBD domain (substrate-binding domain) mediates the interaction with substrate proteins. It is related to the TRAF family.</text>
</comment>
<dbReference type="WBParaSite" id="TTAC_0000832601-mRNA-1">
    <property type="protein sequence ID" value="TTAC_0000832601-mRNA-1"/>
    <property type="gene ID" value="TTAC_0000832601"/>
</dbReference>
<evidence type="ECO:0000256" key="8">
    <source>
        <dbReference type="ARBA" id="ARBA00022833"/>
    </source>
</evidence>
<dbReference type="InterPro" id="IPR001841">
    <property type="entry name" value="Znf_RING"/>
</dbReference>
<dbReference type="SUPFAM" id="SSF49599">
    <property type="entry name" value="TRAF domain-like"/>
    <property type="match status" value="1"/>
</dbReference>
<comment type="pathway">
    <text evidence="2 10">Protein modification; protein ubiquitination.</text>
</comment>
<dbReference type="Proteomes" id="UP000274429">
    <property type="component" value="Unassembled WGS sequence"/>
</dbReference>
<evidence type="ECO:0000259" key="13">
    <source>
        <dbReference type="PROSITE" id="PS51081"/>
    </source>
</evidence>
<keyword evidence="8 10" id="KW-0862">Zinc</keyword>
<comment type="function">
    <text evidence="10">E3 ubiquitin-protein ligase that mediates ubiquitination and subsequent proteasomal degradation of target proteins. E3 ubiquitin ligases accept ubiquitin from an E2 ubiquitin-conjugating enzyme in the form of a thioester and then directly transfers the ubiquitin to targeted substrates.</text>
</comment>
<evidence type="ECO:0000256" key="11">
    <source>
        <dbReference type="SAM" id="MobiDB-lite"/>
    </source>
</evidence>
<dbReference type="GO" id="GO:0030154">
    <property type="term" value="P:cell differentiation"/>
    <property type="evidence" value="ECO:0007669"/>
    <property type="project" value="UniProtKB-ARBA"/>
</dbReference>
<keyword evidence="7 10" id="KW-0833">Ubl conjugation pathway</keyword>
<evidence type="ECO:0000256" key="2">
    <source>
        <dbReference type="ARBA" id="ARBA00004906"/>
    </source>
</evidence>
<feature type="compositionally biased region" description="Polar residues" evidence="11">
    <location>
        <begin position="24"/>
        <end position="35"/>
    </location>
</feature>
<organism evidence="16">
    <name type="scientific">Hydatigena taeniaeformis</name>
    <name type="common">Feline tapeworm</name>
    <name type="synonym">Taenia taeniaeformis</name>
    <dbReference type="NCBI Taxonomy" id="6205"/>
    <lineage>
        <taxon>Eukaryota</taxon>
        <taxon>Metazoa</taxon>
        <taxon>Spiralia</taxon>
        <taxon>Lophotrochozoa</taxon>
        <taxon>Platyhelminthes</taxon>
        <taxon>Cestoda</taxon>
        <taxon>Eucestoda</taxon>
        <taxon>Cyclophyllidea</taxon>
        <taxon>Taeniidae</taxon>
        <taxon>Hydatigera</taxon>
    </lineage>
</organism>
<dbReference type="UniPathway" id="UPA00143"/>
<gene>
    <name evidence="14" type="ORF">TTAC_LOCUS8311</name>
</gene>
<reference evidence="14 15" key="2">
    <citation type="submission" date="2018-11" db="EMBL/GenBank/DDBJ databases">
        <authorList>
            <consortium name="Pathogen Informatics"/>
        </authorList>
    </citation>
    <scope>NUCLEOTIDE SEQUENCE [LARGE SCALE GENOMIC DNA]</scope>
</reference>
<evidence type="ECO:0000256" key="10">
    <source>
        <dbReference type="RuleBase" id="RU201113"/>
    </source>
</evidence>
<dbReference type="SUPFAM" id="SSF57850">
    <property type="entry name" value="RING/U-box"/>
    <property type="match status" value="1"/>
</dbReference>
<comment type="domain">
    <text evidence="10">The RING-type zinc finger domain is essential for ubiquitin ligase activity.</text>
</comment>
<dbReference type="InterPro" id="IPR008974">
    <property type="entry name" value="TRAF-like"/>
</dbReference>
<evidence type="ECO:0000313" key="14">
    <source>
        <dbReference type="EMBL" id="VDM32839.1"/>
    </source>
</evidence>
<dbReference type="STRING" id="6205.A0A0R3X4I6"/>
<dbReference type="Pfam" id="PF03145">
    <property type="entry name" value="Sina_TRAF"/>
    <property type="match status" value="1"/>
</dbReference>
<dbReference type="EC" id="2.3.2.27" evidence="10"/>